<evidence type="ECO:0000313" key="1">
    <source>
        <dbReference type="EMBL" id="KAG8235656.1"/>
    </source>
</evidence>
<organism evidence="1 2">
    <name type="scientific">Ladona fulva</name>
    <name type="common">Scarce chaser dragonfly</name>
    <name type="synonym">Libellula fulva</name>
    <dbReference type="NCBI Taxonomy" id="123851"/>
    <lineage>
        <taxon>Eukaryota</taxon>
        <taxon>Metazoa</taxon>
        <taxon>Ecdysozoa</taxon>
        <taxon>Arthropoda</taxon>
        <taxon>Hexapoda</taxon>
        <taxon>Insecta</taxon>
        <taxon>Pterygota</taxon>
        <taxon>Palaeoptera</taxon>
        <taxon>Odonata</taxon>
        <taxon>Epiprocta</taxon>
        <taxon>Anisoptera</taxon>
        <taxon>Libelluloidea</taxon>
        <taxon>Libellulidae</taxon>
        <taxon>Ladona</taxon>
    </lineage>
</organism>
<dbReference type="AlphaFoldDB" id="A0A8K0P6I6"/>
<dbReference type="Proteomes" id="UP000792457">
    <property type="component" value="Unassembled WGS sequence"/>
</dbReference>
<protein>
    <submittedName>
        <fullName evidence="1">Uncharacterized protein</fullName>
    </submittedName>
</protein>
<accession>A0A8K0P6I6</accession>
<evidence type="ECO:0000313" key="2">
    <source>
        <dbReference type="Proteomes" id="UP000792457"/>
    </source>
</evidence>
<comment type="caution">
    <text evidence="1">The sequence shown here is derived from an EMBL/GenBank/DDBJ whole genome shotgun (WGS) entry which is preliminary data.</text>
</comment>
<proteinExistence type="predicted"/>
<gene>
    <name evidence="1" type="ORF">J437_LFUL016028</name>
</gene>
<dbReference type="EMBL" id="KZ308935">
    <property type="protein sequence ID" value="KAG8235656.1"/>
    <property type="molecule type" value="Genomic_DNA"/>
</dbReference>
<sequence length="204" mass="24175">MNYIVSQEQMSPSITSNRKSITEESIGEHLPMEFARKQRTVKDLKRWKATEFRQFLLYTGTFVQRKIVSEDVYVHFLCFNFAMRCSNFKNVYGKKSVSFYGCLERISAFKFEDELQRLKRLVRKKDKPLQQIIRRQAEMGLKATRAPFRELIKRNVGTLPLGLLEPGYLRITVKNVKVSMMRPYNYVFLRIGTMPGLTRSYFDW</sequence>
<dbReference type="PANTHER" id="PTHR33053">
    <property type="entry name" value="PROTEIN, PUTATIVE-RELATED"/>
    <property type="match status" value="1"/>
</dbReference>
<reference evidence="1" key="1">
    <citation type="submission" date="2013-04" db="EMBL/GenBank/DDBJ databases">
        <authorList>
            <person name="Qu J."/>
            <person name="Murali S.C."/>
            <person name="Bandaranaike D."/>
            <person name="Bellair M."/>
            <person name="Blankenburg K."/>
            <person name="Chao H."/>
            <person name="Dinh H."/>
            <person name="Doddapaneni H."/>
            <person name="Downs B."/>
            <person name="Dugan-Rocha S."/>
            <person name="Elkadiri S."/>
            <person name="Gnanaolivu R.D."/>
            <person name="Hernandez B."/>
            <person name="Javaid M."/>
            <person name="Jayaseelan J.C."/>
            <person name="Lee S."/>
            <person name="Li M."/>
            <person name="Ming W."/>
            <person name="Munidasa M."/>
            <person name="Muniz J."/>
            <person name="Nguyen L."/>
            <person name="Ongeri F."/>
            <person name="Osuji N."/>
            <person name="Pu L.-L."/>
            <person name="Puazo M."/>
            <person name="Qu C."/>
            <person name="Quiroz J."/>
            <person name="Raj R."/>
            <person name="Weissenberger G."/>
            <person name="Xin Y."/>
            <person name="Zou X."/>
            <person name="Han Y."/>
            <person name="Richards S."/>
            <person name="Worley K."/>
            <person name="Muzny D."/>
            <person name="Gibbs R."/>
        </authorList>
    </citation>
    <scope>NUCLEOTIDE SEQUENCE</scope>
    <source>
        <strain evidence="1">Sampled in the wild</strain>
    </source>
</reference>
<name>A0A8K0P6I6_LADFU</name>
<keyword evidence="2" id="KW-1185">Reference proteome</keyword>
<dbReference type="OrthoDB" id="10053513at2759"/>
<reference evidence="1" key="2">
    <citation type="submission" date="2017-10" db="EMBL/GenBank/DDBJ databases">
        <title>Ladona fulva Genome sequencing and assembly.</title>
        <authorList>
            <person name="Murali S."/>
            <person name="Richards S."/>
            <person name="Bandaranaike D."/>
            <person name="Bellair M."/>
            <person name="Blankenburg K."/>
            <person name="Chao H."/>
            <person name="Dinh H."/>
            <person name="Doddapaneni H."/>
            <person name="Dugan-Rocha S."/>
            <person name="Elkadiri S."/>
            <person name="Gnanaolivu R."/>
            <person name="Hernandez B."/>
            <person name="Skinner E."/>
            <person name="Javaid M."/>
            <person name="Lee S."/>
            <person name="Li M."/>
            <person name="Ming W."/>
            <person name="Munidasa M."/>
            <person name="Muniz J."/>
            <person name="Nguyen L."/>
            <person name="Hughes D."/>
            <person name="Osuji N."/>
            <person name="Pu L.-L."/>
            <person name="Puazo M."/>
            <person name="Qu C."/>
            <person name="Quiroz J."/>
            <person name="Raj R."/>
            <person name="Weissenberger G."/>
            <person name="Xin Y."/>
            <person name="Zou X."/>
            <person name="Han Y."/>
            <person name="Worley K."/>
            <person name="Muzny D."/>
            <person name="Gibbs R."/>
        </authorList>
    </citation>
    <scope>NUCLEOTIDE SEQUENCE</scope>
    <source>
        <strain evidence="1">Sampled in the wild</strain>
    </source>
</reference>
<dbReference type="PANTHER" id="PTHR33053:SF26">
    <property type="entry name" value="TRANSPOSASE DOMAIN-CONTAINING PROTEIN"/>
    <property type="match status" value="1"/>
</dbReference>